<evidence type="ECO:0000313" key="17">
    <source>
        <dbReference type="Proteomes" id="UP000827092"/>
    </source>
</evidence>
<keyword evidence="8" id="KW-0675">Receptor</keyword>
<dbReference type="PROSITE" id="PS50261">
    <property type="entry name" value="G_PROTEIN_RECEP_F2_4"/>
    <property type="match status" value="1"/>
</dbReference>
<keyword evidence="7 13" id="KW-0472">Membrane</keyword>
<keyword evidence="17" id="KW-1185">Reference proteome</keyword>
<dbReference type="GO" id="GO:0017046">
    <property type="term" value="F:peptide hormone binding"/>
    <property type="evidence" value="ECO:0007669"/>
    <property type="project" value="TreeGrafter"/>
</dbReference>
<feature type="transmembrane region" description="Helical" evidence="13">
    <location>
        <begin position="190"/>
        <end position="217"/>
    </location>
</feature>
<dbReference type="InterPro" id="IPR036445">
    <property type="entry name" value="GPCR_2_extracell_dom_sf"/>
</dbReference>
<dbReference type="SUPFAM" id="SSF111418">
    <property type="entry name" value="Hormone receptor domain"/>
    <property type="match status" value="1"/>
</dbReference>
<dbReference type="GO" id="GO:0005886">
    <property type="term" value="C:plasma membrane"/>
    <property type="evidence" value="ECO:0007669"/>
    <property type="project" value="UniProtKB-SubCell"/>
</dbReference>
<evidence type="ECO:0000256" key="10">
    <source>
        <dbReference type="ARBA" id="ARBA00023224"/>
    </source>
</evidence>
<dbReference type="SMART" id="SM00008">
    <property type="entry name" value="HormR"/>
    <property type="match status" value="1"/>
</dbReference>
<evidence type="ECO:0000256" key="8">
    <source>
        <dbReference type="ARBA" id="ARBA00023170"/>
    </source>
</evidence>
<name>A0AAV6UMZ5_9ARAC</name>
<sequence length="455" mass="51436">MTSENSTINESDVNIESISQELKCTLVYENITEAFKDTQDLYCNASWDGLSCWPAVKAKSIATVPCFSEFNGVLYDTLENATRLCGENGTWAERSYYGSCKPLEEEEAHMKVLWDIKEAGTIYYVGYGMSLLALTAALTIFLHFKNLRCLRNNIHTNLLATYFFLDLTWIVTATAQSWPTEEGSKITCVLVIFLTYLMVTNFFWMFVEGLYLYILAVKTFSIEVVRIQVYALIGWGIPAMIVTSWASVKFYYAPLSKDPLVDDCVWQTKDIADYIFICPIILVLVVNIFFMSKIMWVLITKLRIATSAESKQYRKAAKALLVLIPLLGTTYVLVIVTPSHRTARVVFSYLQAVLLSTQGFTVAILYCFLNGEVQKSMRHLWRRWSTRRTVHGSQRYSMSYRSSQYGGLGGADSSALKLYRTGTRGTRGSCVSFTTTTTTANWPPASIANCNRCNN</sequence>
<dbReference type="GO" id="GO:0007188">
    <property type="term" value="P:adenylate cyclase-modulating G protein-coupled receptor signaling pathway"/>
    <property type="evidence" value="ECO:0007669"/>
    <property type="project" value="TreeGrafter"/>
</dbReference>
<dbReference type="GO" id="GO:0008528">
    <property type="term" value="F:G protein-coupled peptide receptor activity"/>
    <property type="evidence" value="ECO:0007669"/>
    <property type="project" value="TreeGrafter"/>
</dbReference>
<proteinExistence type="inferred from homology"/>
<dbReference type="GO" id="GO:0007166">
    <property type="term" value="P:cell surface receptor signaling pathway"/>
    <property type="evidence" value="ECO:0007669"/>
    <property type="project" value="InterPro"/>
</dbReference>
<dbReference type="InterPro" id="IPR017981">
    <property type="entry name" value="GPCR_2-like_7TM"/>
</dbReference>
<keyword evidence="6" id="KW-0297">G-protein coupled receptor</keyword>
<evidence type="ECO:0000256" key="12">
    <source>
        <dbReference type="ARBA" id="ARBA00071387"/>
    </source>
</evidence>
<evidence type="ECO:0000256" key="4">
    <source>
        <dbReference type="ARBA" id="ARBA00022692"/>
    </source>
</evidence>
<feature type="transmembrane region" description="Helical" evidence="13">
    <location>
        <begin position="122"/>
        <end position="144"/>
    </location>
</feature>
<dbReference type="PRINTS" id="PR01127">
    <property type="entry name" value="DIUHORMONER"/>
</dbReference>
<dbReference type="Gene3D" id="1.20.1070.10">
    <property type="entry name" value="Rhodopsin 7-helix transmembrane proteins"/>
    <property type="match status" value="1"/>
</dbReference>
<evidence type="ECO:0000256" key="9">
    <source>
        <dbReference type="ARBA" id="ARBA00023180"/>
    </source>
</evidence>
<dbReference type="InterPro" id="IPR000832">
    <property type="entry name" value="GPCR_2_secretin-like"/>
</dbReference>
<dbReference type="GO" id="GO:0008036">
    <property type="term" value="F:diuretic hormone receptor activity"/>
    <property type="evidence" value="ECO:0007669"/>
    <property type="project" value="InterPro"/>
</dbReference>
<dbReference type="InterPro" id="IPR017983">
    <property type="entry name" value="GPCR_2_secretin-like_CS"/>
</dbReference>
<dbReference type="InterPro" id="IPR050332">
    <property type="entry name" value="GPCR_2"/>
</dbReference>
<evidence type="ECO:0000256" key="11">
    <source>
        <dbReference type="ARBA" id="ARBA00054836"/>
    </source>
</evidence>
<evidence type="ECO:0000256" key="5">
    <source>
        <dbReference type="ARBA" id="ARBA00022989"/>
    </source>
</evidence>
<evidence type="ECO:0000256" key="2">
    <source>
        <dbReference type="ARBA" id="ARBA00005314"/>
    </source>
</evidence>
<keyword evidence="4 13" id="KW-0812">Transmembrane</keyword>
<protein>
    <recommendedName>
        <fullName evidence="12">Diuretic hormone receptor</fullName>
    </recommendedName>
</protein>
<dbReference type="PRINTS" id="PR00249">
    <property type="entry name" value="GPCRSECRETIN"/>
</dbReference>
<dbReference type="PANTHER" id="PTHR45620">
    <property type="entry name" value="PDF RECEPTOR-LIKE PROTEIN-RELATED"/>
    <property type="match status" value="1"/>
</dbReference>
<comment type="subcellular location">
    <subcellularLocation>
        <location evidence="1">Cell membrane</location>
        <topology evidence="1">Multi-pass membrane protein</topology>
    </subcellularLocation>
</comment>
<dbReference type="InterPro" id="IPR001879">
    <property type="entry name" value="GPCR_2_extracellular_dom"/>
</dbReference>
<evidence type="ECO:0000256" key="13">
    <source>
        <dbReference type="SAM" id="Phobius"/>
    </source>
</evidence>
<dbReference type="PANTHER" id="PTHR45620:SF15">
    <property type="entry name" value="DIURETIC HORMONE 44 RECEPTOR 1-RELATED"/>
    <property type="match status" value="1"/>
</dbReference>
<evidence type="ECO:0000256" key="1">
    <source>
        <dbReference type="ARBA" id="ARBA00004651"/>
    </source>
</evidence>
<evidence type="ECO:0000256" key="3">
    <source>
        <dbReference type="ARBA" id="ARBA00022475"/>
    </source>
</evidence>
<dbReference type="AlphaFoldDB" id="A0AAV6UMZ5"/>
<dbReference type="PROSITE" id="PS00649">
    <property type="entry name" value="G_PROTEIN_RECEP_F2_1"/>
    <property type="match status" value="1"/>
</dbReference>
<feature type="transmembrane region" description="Helical" evidence="13">
    <location>
        <begin position="229"/>
        <end position="254"/>
    </location>
</feature>
<dbReference type="FunFam" id="1.20.1070.10:FF:000155">
    <property type="entry name" value="diuretic hormone receptor isoform X1"/>
    <property type="match status" value="1"/>
</dbReference>
<evidence type="ECO:0000256" key="6">
    <source>
        <dbReference type="ARBA" id="ARBA00023040"/>
    </source>
</evidence>
<dbReference type="SUPFAM" id="SSF81321">
    <property type="entry name" value="Family A G protein-coupled receptor-like"/>
    <property type="match status" value="1"/>
</dbReference>
<comment type="caution">
    <text evidence="16">The sequence shown here is derived from an EMBL/GenBank/DDBJ whole genome shotgun (WGS) entry which is preliminary data.</text>
</comment>
<dbReference type="Pfam" id="PF00002">
    <property type="entry name" value="7tm_2"/>
    <property type="match status" value="1"/>
</dbReference>
<dbReference type="EMBL" id="JAFNEN010000349">
    <property type="protein sequence ID" value="KAG8185006.1"/>
    <property type="molecule type" value="Genomic_DNA"/>
</dbReference>
<dbReference type="PROSITE" id="PS00650">
    <property type="entry name" value="G_PROTEIN_RECEP_F2_2"/>
    <property type="match status" value="1"/>
</dbReference>
<dbReference type="Proteomes" id="UP000827092">
    <property type="component" value="Unassembled WGS sequence"/>
</dbReference>
<feature type="transmembrane region" description="Helical" evidence="13">
    <location>
        <begin position="349"/>
        <end position="369"/>
    </location>
</feature>
<feature type="domain" description="G-protein coupled receptors family 2 profile 2" evidence="15">
    <location>
        <begin position="119"/>
        <end position="370"/>
    </location>
</feature>
<feature type="transmembrane region" description="Helical" evidence="13">
    <location>
        <begin position="274"/>
        <end position="299"/>
    </location>
</feature>
<accession>A0AAV6UMZ5</accession>
<feature type="transmembrane region" description="Helical" evidence="13">
    <location>
        <begin position="319"/>
        <end position="337"/>
    </location>
</feature>
<dbReference type="Pfam" id="PF02793">
    <property type="entry name" value="HRM"/>
    <property type="match status" value="1"/>
</dbReference>
<keyword evidence="10" id="KW-0807">Transducer</keyword>
<evidence type="ECO:0000259" key="15">
    <source>
        <dbReference type="PROSITE" id="PS50261"/>
    </source>
</evidence>
<keyword evidence="5 13" id="KW-1133">Transmembrane helix</keyword>
<dbReference type="InterPro" id="IPR002001">
    <property type="entry name" value="GPCR_2_diuretic_rcpt"/>
</dbReference>
<feature type="domain" description="G-protein coupled receptors family 2 profile 1" evidence="14">
    <location>
        <begin position="23"/>
        <end position="104"/>
    </location>
</feature>
<reference evidence="16 17" key="1">
    <citation type="journal article" date="2022" name="Nat. Ecol. Evol.">
        <title>A masculinizing supergene underlies an exaggerated male reproductive morph in a spider.</title>
        <authorList>
            <person name="Hendrickx F."/>
            <person name="De Corte Z."/>
            <person name="Sonet G."/>
            <person name="Van Belleghem S.M."/>
            <person name="Kostlbacher S."/>
            <person name="Vangestel C."/>
        </authorList>
    </citation>
    <scope>NUCLEOTIDE SEQUENCE [LARGE SCALE GENOMIC DNA]</scope>
    <source>
        <strain evidence="16">W744_W776</strain>
    </source>
</reference>
<gene>
    <name evidence="16" type="ORF">JTE90_017031</name>
</gene>
<evidence type="ECO:0000259" key="14">
    <source>
        <dbReference type="PROSITE" id="PS50227"/>
    </source>
</evidence>
<evidence type="ECO:0000313" key="16">
    <source>
        <dbReference type="EMBL" id="KAG8185006.1"/>
    </source>
</evidence>
<dbReference type="PROSITE" id="PS50227">
    <property type="entry name" value="G_PROTEIN_RECEP_F2_3"/>
    <property type="match status" value="1"/>
</dbReference>
<comment type="similarity">
    <text evidence="2">Belongs to the G-protein coupled receptor 2 family.</text>
</comment>
<keyword evidence="3" id="KW-1003">Cell membrane</keyword>
<evidence type="ECO:0000256" key="7">
    <source>
        <dbReference type="ARBA" id="ARBA00023136"/>
    </source>
</evidence>
<organism evidence="16 17">
    <name type="scientific">Oedothorax gibbosus</name>
    <dbReference type="NCBI Taxonomy" id="931172"/>
    <lineage>
        <taxon>Eukaryota</taxon>
        <taxon>Metazoa</taxon>
        <taxon>Ecdysozoa</taxon>
        <taxon>Arthropoda</taxon>
        <taxon>Chelicerata</taxon>
        <taxon>Arachnida</taxon>
        <taxon>Araneae</taxon>
        <taxon>Araneomorphae</taxon>
        <taxon>Entelegynae</taxon>
        <taxon>Araneoidea</taxon>
        <taxon>Linyphiidae</taxon>
        <taxon>Erigoninae</taxon>
        <taxon>Oedothorax</taxon>
    </lineage>
</organism>
<keyword evidence="9" id="KW-0325">Glycoprotein</keyword>
<feature type="transmembrane region" description="Helical" evidence="13">
    <location>
        <begin position="156"/>
        <end position="178"/>
    </location>
</feature>
<dbReference type="Gene3D" id="4.10.1240.10">
    <property type="entry name" value="GPCR, family 2, extracellular hormone receptor domain"/>
    <property type="match status" value="1"/>
</dbReference>
<comment type="function">
    <text evidence="11">Receptor for the insect diurectic hormone. The activity of this receptor is mediated by G proteins which activate adenylyl cyclase.</text>
</comment>